<evidence type="ECO:0000313" key="15">
    <source>
        <dbReference type="Proteomes" id="UP000887226"/>
    </source>
</evidence>
<comment type="caution">
    <text evidence="14">The sequence shown here is derived from an EMBL/GenBank/DDBJ whole genome shotgun (WGS) entry which is preliminary data.</text>
</comment>
<name>A0A9P8CF33_9HELO</name>
<evidence type="ECO:0000256" key="5">
    <source>
        <dbReference type="ARBA" id="ARBA00016329"/>
    </source>
</evidence>
<keyword evidence="10" id="KW-0539">Nucleus</keyword>
<evidence type="ECO:0000256" key="13">
    <source>
        <dbReference type="SAM" id="MobiDB-lite"/>
    </source>
</evidence>
<evidence type="ECO:0000256" key="9">
    <source>
        <dbReference type="ARBA" id="ARBA00023212"/>
    </source>
</evidence>
<proteinExistence type="inferred from homology"/>
<keyword evidence="11" id="KW-0137">Centromere</keyword>
<evidence type="ECO:0000256" key="3">
    <source>
        <dbReference type="ARBA" id="ARBA00004629"/>
    </source>
</evidence>
<keyword evidence="7" id="KW-0963">Cytoplasm</keyword>
<evidence type="ECO:0000256" key="1">
    <source>
        <dbReference type="ARBA" id="ARBA00004123"/>
    </source>
</evidence>
<dbReference type="EMBL" id="MU254023">
    <property type="protein sequence ID" value="KAG9242911.1"/>
    <property type="molecule type" value="Genomic_DNA"/>
</dbReference>
<gene>
    <name evidence="14" type="ORF">BJ878DRAFT_144847</name>
</gene>
<protein>
    <recommendedName>
        <fullName evidence="5">DASH complex subunit SPC19</fullName>
    </recommendedName>
    <alternativeName>
        <fullName evidence="12">Outer kinetochore protein SPC19</fullName>
    </alternativeName>
</protein>
<evidence type="ECO:0000256" key="8">
    <source>
        <dbReference type="ARBA" id="ARBA00022838"/>
    </source>
</evidence>
<dbReference type="Proteomes" id="UP000887226">
    <property type="component" value="Unassembled WGS sequence"/>
</dbReference>
<accession>A0A9P8CF33</accession>
<evidence type="ECO:0000256" key="4">
    <source>
        <dbReference type="ARBA" id="ARBA00008952"/>
    </source>
</evidence>
<evidence type="ECO:0000256" key="7">
    <source>
        <dbReference type="ARBA" id="ARBA00022490"/>
    </source>
</evidence>
<evidence type="ECO:0000256" key="12">
    <source>
        <dbReference type="ARBA" id="ARBA00032583"/>
    </source>
</evidence>
<keyword evidence="9" id="KW-0206">Cytoskeleton</keyword>
<dbReference type="PANTHER" id="PTHR28262:SF1">
    <property type="entry name" value="DASH COMPLEX SUBUNIT SPC19"/>
    <property type="match status" value="1"/>
</dbReference>
<dbReference type="GO" id="GO:0008608">
    <property type="term" value="P:attachment of spindle microtubules to kinetochore"/>
    <property type="evidence" value="ECO:0007669"/>
    <property type="project" value="InterPro"/>
</dbReference>
<dbReference type="GO" id="GO:0005876">
    <property type="term" value="C:spindle microtubule"/>
    <property type="evidence" value="ECO:0007669"/>
    <property type="project" value="InterPro"/>
</dbReference>
<evidence type="ECO:0000256" key="11">
    <source>
        <dbReference type="ARBA" id="ARBA00023328"/>
    </source>
</evidence>
<evidence type="ECO:0000313" key="14">
    <source>
        <dbReference type="EMBL" id="KAG9242911.1"/>
    </source>
</evidence>
<evidence type="ECO:0000256" key="10">
    <source>
        <dbReference type="ARBA" id="ARBA00023242"/>
    </source>
</evidence>
<comment type="subcellular location">
    <subcellularLocation>
        <location evidence="3">Chromosome</location>
        <location evidence="3">Centromere</location>
        <location evidence="3">Kinetochore</location>
    </subcellularLocation>
    <subcellularLocation>
        <location evidence="2">Cytoplasm</location>
        <location evidence="2">Cytoskeleton</location>
        <location evidence="2">Spindle</location>
    </subcellularLocation>
    <subcellularLocation>
        <location evidence="1">Nucleus</location>
    </subcellularLocation>
</comment>
<sequence length="180" mass="19976">MSTNTQSQSLASLTQSVHSLRTSLTLLDSSISILSTGISDFPRLKRVLTSTRHFELTPSSSLITAQKSLASELDPAIIELLRRSEGVVAKMERRKEALVARSELLEGRLEGEDERGGLRKKRSFEMRSGKGKGGEGEKVLRLKALRAKKERLGYAVERLTLQSQQRQRQLRMSVAATPAD</sequence>
<dbReference type="OrthoDB" id="3361333at2759"/>
<evidence type="ECO:0000256" key="6">
    <source>
        <dbReference type="ARBA" id="ARBA00022454"/>
    </source>
</evidence>
<evidence type="ECO:0000256" key="2">
    <source>
        <dbReference type="ARBA" id="ARBA00004186"/>
    </source>
</evidence>
<keyword evidence="6" id="KW-0158">Chromosome</keyword>
<dbReference type="Pfam" id="PF08287">
    <property type="entry name" value="DASH_Spc19"/>
    <property type="match status" value="1"/>
</dbReference>
<keyword evidence="8" id="KW-0995">Kinetochore</keyword>
<dbReference type="AlphaFoldDB" id="A0A9P8CF33"/>
<reference evidence="14" key="1">
    <citation type="journal article" date="2021" name="IMA Fungus">
        <title>Genomic characterization of three marine fungi, including Emericellopsis atlantica sp. nov. with signatures of a generalist lifestyle and marine biomass degradation.</title>
        <authorList>
            <person name="Hagestad O.C."/>
            <person name="Hou L."/>
            <person name="Andersen J.H."/>
            <person name="Hansen E.H."/>
            <person name="Altermark B."/>
            <person name="Li C."/>
            <person name="Kuhnert E."/>
            <person name="Cox R.J."/>
            <person name="Crous P.W."/>
            <person name="Spatafora J.W."/>
            <person name="Lail K."/>
            <person name="Amirebrahimi M."/>
            <person name="Lipzen A."/>
            <person name="Pangilinan J."/>
            <person name="Andreopoulos W."/>
            <person name="Hayes R.D."/>
            <person name="Ng V."/>
            <person name="Grigoriev I.V."/>
            <person name="Jackson S.A."/>
            <person name="Sutton T.D.S."/>
            <person name="Dobson A.D.W."/>
            <person name="Rama T."/>
        </authorList>
    </citation>
    <scope>NUCLEOTIDE SEQUENCE</scope>
    <source>
        <strain evidence="14">TRa3180A</strain>
    </source>
</reference>
<dbReference type="PANTHER" id="PTHR28262">
    <property type="entry name" value="DASH COMPLEX SUBUNIT SPC19"/>
    <property type="match status" value="1"/>
</dbReference>
<keyword evidence="15" id="KW-1185">Reference proteome</keyword>
<dbReference type="InterPro" id="IPR013251">
    <property type="entry name" value="DASH_Spc19"/>
</dbReference>
<organism evidence="14 15">
    <name type="scientific">Calycina marina</name>
    <dbReference type="NCBI Taxonomy" id="1763456"/>
    <lineage>
        <taxon>Eukaryota</taxon>
        <taxon>Fungi</taxon>
        <taxon>Dikarya</taxon>
        <taxon>Ascomycota</taxon>
        <taxon>Pezizomycotina</taxon>
        <taxon>Leotiomycetes</taxon>
        <taxon>Helotiales</taxon>
        <taxon>Pezizellaceae</taxon>
        <taxon>Calycina</taxon>
    </lineage>
</organism>
<feature type="region of interest" description="Disordered" evidence="13">
    <location>
        <begin position="111"/>
        <end position="138"/>
    </location>
</feature>
<comment type="similarity">
    <text evidence="4">Belongs to the DASH complex SPC19 family.</text>
</comment>
<dbReference type="GO" id="GO:0042729">
    <property type="term" value="C:DASH complex"/>
    <property type="evidence" value="ECO:0007669"/>
    <property type="project" value="InterPro"/>
</dbReference>